<dbReference type="KEGG" id="cpat:CLPA_c26280"/>
<dbReference type="AlphaFoldDB" id="A0A0H3JAM5"/>
<reference evidence="2" key="2">
    <citation type="submission" date="2015-10" db="EMBL/GenBank/DDBJ databases">
        <title>Improved Draft Genome Sequence of Clostridium pasteurianum Strain ATCC 6013 (DSM 525) Using a Hybrid Next-Generation Sequencing Approach.</title>
        <authorList>
            <person name="Pyne M.E."/>
            <person name="Utturkar S.M."/>
            <person name="Brown S.D."/>
            <person name="Moo-Young M."/>
            <person name="Chung D.A."/>
            <person name="Chou P.C."/>
        </authorList>
    </citation>
    <scope>NUCLEOTIDE SEQUENCE</scope>
    <source>
        <strain evidence="2">ATCC 6013</strain>
    </source>
</reference>
<evidence type="ECO:0000313" key="2">
    <source>
        <dbReference type="EMBL" id="KRU11307.1"/>
    </source>
</evidence>
<accession>A0A0H3JAM5</accession>
<reference evidence="2 3" key="3">
    <citation type="journal article" name="Genome Announc.">
        <title>Improved Draft Genome Sequence of Clostridium pasteurianum Strain ATCC 6013 (DSM 525) Using a Hybrid Next-Generation Sequencing Approach.</title>
        <authorList>
            <person name="Pyne M.E."/>
            <person name="Utturkar S."/>
            <person name="Brown S.D."/>
            <person name="Moo-Young M."/>
            <person name="Chung D.A."/>
            <person name="Chou C.P."/>
        </authorList>
    </citation>
    <scope>NUCLEOTIDE SEQUENCE [LARGE SCALE GENOMIC DNA]</scope>
    <source>
        <strain evidence="2 3">ATCC 6013</strain>
    </source>
</reference>
<gene>
    <name evidence="1" type="ORF">CLPA_c26280</name>
    <name evidence="2" type="ORF">CP6013_00554</name>
</gene>
<dbReference type="EMBL" id="JPGY02000001">
    <property type="protein sequence ID" value="KRU11307.1"/>
    <property type="molecule type" value="Genomic_DNA"/>
</dbReference>
<name>A0A0H3JAM5_CLOPA</name>
<reference evidence="1 4" key="1">
    <citation type="journal article" date="2015" name="Genome Announc.">
        <title>Complete Genome Sequence of the Nitrogen-Fixing and Solvent-Producing Clostridium pasteurianum DSM 525.</title>
        <authorList>
            <person name="Poehlein A."/>
            <person name="Grosse-Honebrink A."/>
            <person name="Zhang Y."/>
            <person name="Minton N.P."/>
            <person name="Daniel R."/>
        </authorList>
    </citation>
    <scope>NUCLEOTIDE SEQUENCE [LARGE SCALE GENOMIC DNA]</scope>
    <source>
        <strain evidence="1">DSM 525</strain>
        <strain evidence="4">DSM 525 / ATCC 6013</strain>
    </source>
</reference>
<dbReference type="eggNOG" id="ENOG50331SK">
    <property type="taxonomic scope" value="Bacteria"/>
</dbReference>
<keyword evidence="4" id="KW-1185">Reference proteome</keyword>
<proteinExistence type="predicted"/>
<dbReference type="Proteomes" id="UP000028042">
    <property type="component" value="Unassembled WGS sequence"/>
</dbReference>
<sequence>MDKKSIVKFLKENQIDDIEEIKYIEDIYILRFYYDFDSSEIEAAEAYANDECTEDKESEVWYNEFFKPYLNDIAIDNVGDILEDCMNEFNIAIQFITYEYEEEEESSEIVAVFHDIEKSVDIKKVIDDLKL</sequence>
<dbReference type="EMBL" id="CP009268">
    <property type="protein sequence ID" value="AJA52683.1"/>
    <property type="molecule type" value="Genomic_DNA"/>
</dbReference>
<organism evidence="1 4">
    <name type="scientific">Clostridium pasteurianum DSM 525 = ATCC 6013</name>
    <dbReference type="NCBI Taxonomy" id="1262449"/>
    <lineage>
        <taxon>Bacteria</taxon>
        <taxon>Bacillati</taxon>
        <taxon>Bacillota</taxon>
        <taxon>Clostridia</taxon>
        <taxon>Eubacteriales</taxon>
        <taxon>Clostridiaceae</taxon>
        <taxon>Clostridium</taxon>
    </lineage>
</organism>
<dbReference type="RefSeq" id="WP_003442514.1">
    <property type="nucleotide sequence ID" value="NZ_ANZB01000003.1"/>
</dbReference>
<evidence type="ECO:0000313" key="1">
    <source>
        <dbReference type="EMBL" id="AJA52683.1"/>
    </source>
</evidence>
<dbReference type="GeneID" id="93074760"/>
<dbReference type="KEGG" id="cpae:CPAST_c26280"/>
<evidence type="ECO:0000313" key="3">
    <source>
        <dbReference type="Proteomes" id="UP000028042"/>
    </source>
</evidence>
<protein>
    <submittedName>
        <fullName evidence="1">Uncharacterized protein</fullName>
    </submittedName>
</protein>
<evidence type="ECO:0000313" key="4">
    <source>
        <dbReference type="Proteomes" id="UP000030905"/>
    </source>
</evidence>
<dbReference type="Proteomes" id="UP000030905">
    <property type="component" value="Chromosome"/>
</dbReference>
<dbReference type="PATRIC" id="fig|1262449.3.peg.1072"/>